<evidence type="ECO:0000256" key="2">
    <source>
        <dbReference type="ARBA" id="ARBA00022827"/>
    </source>
</evidence>
<dbReference type="Proteomes" id="UP000030751">
    <property type="component" value="Unassembled WGS sequence"/>
</dbReference>
<protein>
    <recommendedName>
        <fullName evidence="6">2-oxo-Delta(3)-4,5, 5-trimethylcyclopentenylacetyl-CoA monooxygenase</fullName>
    </recommendedName>
</protein>
<evidence type="ECO:0000256" key="3">
    <source>
        <dbReference type="ARBA" id="ARBA00022857"/>
    </source>
</evidence>
<sequence>MPTDIGTLHQVEARRQFHTPSLIGSFTLSAMGSVPQPTSNFDVLILGAGLSGLCSLYQLKKRFPEWRIRVLDAAPDVGGTWYWNSYPGCRFDSESLSYCFSFDKELLDEWHWKEAFSPQPETHKYITYFAEKHNLKKDVQFNTTVTKATWSEADHTWTFVDEAGNEYVSTFFISCMGFLSAPTLPAIEGIEDFSGKLFHTSRWPKDLDINRDFVGKKIGVIGTGATGIQITTAVSKVEGVESLSVFQRTANWSAPLRNSEITIEQMAEHKKNYESIFKICETSSSGFMHHGDPRKSLEVSEEERLELWEKLYNTPGFGKWLGVFSDTYTDRYANSLYSNFMAEKIRQRVNDPAIAESLIPKDHGFGTRRVPMESGYFEAFNKPNVHLVDLKKSPIDRVTPSGILTSDGKEHNLDILICATGFNAITGAFSAIDWHGKKNRPLIATSDSPKGDQAVWVDHRPRTFLGITVPSMPNMFMVLGPHQPFGNATRNIEHGVQAISDMLQYCKDNGYTSVEPTEDAVEQWTEHVVKCSESQVLMNEIDSWMTGVNKNVKGKNVRSVARYSGSIGEYRRRCAEVKKSGYKGLVFA</sequence>
<dbReference type="GO" id="GO:0050661">
    <property type="term" value="F:NADP binding"/>
    <property type="evidence" value="ECO:0007669"/>
    <property type="project" value="InterPro"/>
</dbReference>
<keyword evidence="4" id="KW-0560">Oxidoreductase</keyword>
<dbReference type="GO" id="GO:0004499">
    <property type="term" value="F:N,N-dimethylaniline monooxygenase activity"/>
    <property type="evidence" value="ECO:0007669"/>
    <property type="project" value="InterPro"/>
</dbReference>
<keyword evidence="3" id="KW-0521">NADP</keyword>
<dbReference type="OrthoDB" id="66881at2759"/>
<dbReference type="GO" id="GO:0050660">
    <property type="term" value="F:flavin adenine dinucleotide binding"/>
    <property type="evidence" value="ECO:0007669"/>
    <property type="project" value="InterPro"/>
</dbReference>
<evidence type="ECO:0000313" key="5">
    <source>
        <dbReference type="EMBL" id="EXA36589.1"/>
    </source>
</evidence>
<dbReference type="InterPro" id="IPR050775">
    <property type="entry name" value="FAD-binding_Monooxygenases"/>
</dbReference>
<dbReference type="SUPFAM" id="SSF51905">
    <property type="entry name" value="FAD/NAD(P)-binding domain"/>
    <property type="match status" value="3"/>
</dbReference>
<dbReference type="Gene3D" id="3.50.50.60">
    <property type="entry name" value="FAD/NAD(P)-binding domain"/>
    <property type="match status" value="3"/>
</dbReference>
<dbReference type="InterPro" id="IPR020946">
    <property type="entry name" value="Flavin_mOase-like"/>
</dbReference>
<evidence type="ECO:0000256" key="4">
    <source>
        <dbReference type="ARBA" id="ARBA00023002"/>
    </source>
</evidence>
<dbReference type="PANTHER" id="PTHR43098">
    <property type="entry name" value="L-ORNITHINE N(5)-MONOOXYGENASE-RELATED"/>
    <property type="match status" value="1"/>
</dbReference>
<dbReference type="Pfam" id="PF00743">
    <property type="entry name" value="FMO-like"/>
    <property type="match status" value="1"/>
</dbReference>
<gene>
    <name evidence="5" type="ORF">FOVG_12499</name>
</gene>
<keyword evidence="1" id="KW-0285">Flavoprotein</keyword>
<dbReference type="AlphaFoldDB" id="W9NUM8"/>
<keyword evidence="2" id="KW-0274">FAD</keyword>
<reference evidence="5" key="1">
    <citation type="submission" date="2011-10" db="EMBL/GenBank/DDBJ databases">
        <title>The Genome Sequence of Fusarium oxysporum HDV247.</title>
        <authorList>
            <consortium name="The Broad Institute Genome Sequencing Platform"/>
            <person name="Ma L.-J."/>
            <person name="Gale L.R."/>
            <person name="Schwartz D.C."/>
            <person name="Zhou S."/>
            <person name="Corby-Kistler H."/>
            <person name="Young S.K."/>
            <person name="Zeng Q."/>
            <person name="Gargeya S."/>
            <person name="Fitzgerald M."/>
            <person name="Haas B."/>
            <person name="Abouelleil A."/>
            <person name="Alvarado L."/>
            <person name="Arachchi H.M."/>
            <person name="Berlin A."/>
            <person name="Brown A."/>
            <person name="Chapman S.B."/>
            <person name="Chen Z."/>
            <person name="Dunbar C."/>
            <person name="Freedman E."/>
            <person name="Gearin G."/>
            <person name="Goldberg J."/>
            <person name="Griggs A."/>
            <person name="Gujja S."/>
            <person name="Heiman D."/>
            <person name="Howarth C."/>
            <person name="Larson L."/>
            <person name="Lui A."/>
            <person name="MacDonald P.J.P."/>
            <person name="Montmayeur A."/>
            <person name="Murphy C."/>
            <person name="Neiman D."/>
            <person name="Pearson M."/>
            <person name="Priest M."/>
            <person name="Roberts A."/>
            <person name="Saif S."/>
            <person name="Shea T."/>
            <person name="Shenoy N."/>
            <person name="Sisk P."/>
            <person name="Stolte C."/>
            <person name="Sykes S."/>
            <person name="Wortman J."/>
            <person name="Nusbaum C."/>
            <person name="Birren B."/>
        </authorList>
    </citation>
    <scope>NUCLEOTIDE SEQUENCE [LARGE SCALE GENOMIC DNA]</scope>
    <source>
        <strain evidence="5">HDV247</strain>
    </source>
</reference>
<evidence type="ECO:0008006" key="6">
    <source>
        <dbReference type="Google" id="ProtNLM"/>
    </source>
</evidence>
<accession>W9NUM8</accession>
<organism evidence="5">
    <name type="scientific">Fusarium oxysporum f. sp. pisi HDV247</name>
    <dbReference type="NCBI Taxonomy" id="1080344"/>
    <lineage>
        <taxon>Eukaryota</taxon>
        <taxon>Fungi</taxon>
        <taxon>Dikarya</taxon>
        <taxon>Ascomycota</taxon>
        <taxon>Pezizomycotina</taxon>
        <taxon>Sordariomycetes</taxon>
        <taxon>Hypocreomycetidae</taxon>
        <taxon>Hypocreales</taxon>
        <taxon>Nectriaceae</taxon>
        <taxon>Fusarium</taxon>
        <taxon>Fusarium oxysporum species complex</taxon>
    </lineage>
</organism>
<evidence type="ECO:0000256" key="1">
    <source>
        <dbReference type="ARBA" id="ARBA00022630"/>
    </source>
</evidence>
<proteinExistence type="predicted"/>
<dbReference type="InterPro" id="IPR036188">
    <property type="entry name" value="FAD/NAD-bd_sf"/>
</dbReference>
<dbReference type="EMBL" id="JH650976">
    <property type="protein sequence ID" value="EXA36589.1"/>
    <property type="molecule type" value="Genomic_DNA"/>
</dbReference>
<reference evidence="5" key="2">
    <citation type="submission" date="2012-05" db="EMBL/GenBank/DDBJ databases">
        <title>Annotation of the Genome Sequence of Fusarium oxysporum HDV247.</title>
        <authorList>
            <consortium name="The Broad Institute Genomics Platform"/>
            <person name="Ma L.-J."/>
            <person name="Corby-Kistler H."/>
            <person name="Broz K."/>
            <person name="Gale L.R."/>
            <person name="Jonkers W."/>
            <person name="O'Donnell K."/>
            <person name="Ploetz R."/>
            <person name="Steinberg C."/>
            <person name="Schwartz D.C."/>
            <person name="VanEtten H."/>
            <person name="Zhou S."/>
            <person name="Young S.K."/>
            <person name="Zeng Q."/>
            <person name="Gargeya S."/>
            <person name="Fitzgerald M."/>
            <person name="Abouelleil A."/>
            <person name="Alvarado L."/>
            <person name="Chapman S.B."/>
            <person name="Gainer-Dewar J."/>
            <person name="Goldberg J."/>
            <person name="Griggs A."/>
            <person name="Gujja S."/>
            <person name="Hansen M."/>
            <person name="Howarth C."/>
            <person name="Imamovic A."/>
            <person name="Ireland A."/>
            <person name="Larimer J."/>
            <person name="McCowan C."/>
            <person name="Murphy C."/>
            <person name="Pearson M."/>
            <person name="Poon T.W."/>
            <person name="Priest M."/>
            <person name="Roberts A."/>
            <person name="Saif S."/>
            <person name="Shea T."/>
            <person name="Sykes S."/>
            <person name="Wortman J."/>
            <person name="Nusbaum C."/>
            <person name="Birren B."/>
        </authorList>
    </citation>
    <scope>NUCLEOTIDE SEQUENCE</scope>
    <source>
        <strain evidence="5">HDV247</strain>
    </source>
</reference>
<dbReference type="HOGENOM" id="CLU_006937_8_1_1"/>
<name>W9NUM8_FUSOX</name>
<dbReference type="PANTHER" id="PTHR43098:SF5">
    <property type="entry name" value="DUAL-FUNCTIONAL MONOOXYGENASE_METHYLTRANSFERASE PSOF"/>
    <property type="match status" value="1"/>
</dbReference>